<keyword evidence="2" id="KW-0489">Methyltransferase</keyword>
<gene>
    <name evidence="2" type="ORF">D5R40_07500</name>
</gene>
<dbReference type="PANTHER" id="PTHR34009:SF2">
    <property type="entry name" value="PROTEIN STAR"/>
    <property type="match status" value="1"/>
</dbReference>
<organism evidence="2 3">
    <name type="scientific">Okeania hirsuta</name>
    <dbReference type="NCBI Taxonomy" id="1458930"/>
    <lineage>
        <taxon>Bacteria</taxon>
        <taxon>Bacillati</taxon>
        <taxon>Cyanobacteriota</taxon>
        <taxon>Cyanophyceae</taxon>
        <taxon>Oscillatoriophycideae</taxon>
        <taxon>Oscillatoriales</taxon>
        <taxon>Microcoleaceae</taxon>
        <taxon>Okeania</taxon>
    </lineage>
</organism>
<dbReference type="PANTHER" id="PTHR34009">
    <property type="entry name" value="PROTEIN STAR"/>
    <property type="match status" value="1"/>
</dbReference>
<keyword evidence="3" id="KW-1185">Reference proteome</keyword>
<evidence type="ECO:0000313" key="2">
    <source>
        <dbReference type="EMBL" id="RQH49057.1"/>
    </source>
</evidence>
<dbReference type="InterPro" id="IPR006342">
    <property type="entry name" value="FkbM_mtfrase"/>
</dbReference>
<dbReference type="OrthoDB" id="396512at2"/>
<dbReference type="GO" id="GO:0008168">
    <property type="term" value="F:methyltransferase activity"/>
    <property type="evidence" value="ECO:0007669"/>
    <property type="project" value="UniProtKB-KW"/>
</dbReference>
<accession>A0A3N6NR31</accession>
<dbReference type="NCBIfam" id="TIGR01444">
    <property type="entry name" value="fkbM_fam"/>
    <property type="match status" value="1"/>
</dbReference>
<dbReference type="GO" id="GO:0032259">
    <property type="term" value="P:methylation"/>
    <property type="evidence" value="ECO:0007669"/>
    <property type="project" value="UniProtKB-KW"/>
</dbReference>
<evidence type="ECO:0000259" key="1">
    <source>
        <dbReference type="Pfam" id="PF05050"/>
    </source>
</evidence>
<feature type="domain" description="Methyltransferase FkbM" evidence="1">
    <location>
        <begin position="28"/>
        <end position="181"/>
    </location>
</feature>
<dbReference type="GO" id="GO:0005737">
    <property type="term" value="C:cytoplasm"/>
    <property type="evidence" value="ECO:0007669"/>
    <property type="project" value="GOC"/>
</dbReference>
<dbReference type="AlphaFoldDB" id="A0A3N6NR31"/>
<evidence type="ECO:0000313" key="3">
    <source>
        <dbReference type="Proteomes" id="UP000269154"/>
    </source>
</evidence>
<dbReference type="GO" id="GO:0006888">
    <property type="term" value="P:endoplasmic reticulum to Golgi vesicle-mediated transport"/>
    <property type="evidence" value="ECO:0007669"/>
    <property type="project" value="TreeGrafter"/>
</dbReference>
<dbReference type="InterPro" id="IPR029063">
    <property type="entry name" value="SAM-dependent_MTases_sf"/>
</dbReference>
<keyword evidence="2" id="KW-0808">Transferase</keyword>
<reference evidence="2 3" key="1">
    <citation type="journal article" date="2018" name="ACS Chem. Biol.">
        <title>Ketoreductase domain dysfunction expands chemodiversity: malyngamide biosynthesis in the cyanobacterium Okeania hirsuta.</title>
        <authorList>
            <person name="Moss N.A."/>
            <person name="Leao T."/>
            <person name="Rankin M."/>
            <person name="McCullough T.M."/>
            <person name="Qu P."/>
            <person name="Korobeynikov A."/>
            <person name="Smith J.L."/>
            <person name="Gerwick L."/>
            <person name="Gerwick W.H."/>
        </authorList>
    </citation>
    <scope>NUCLEOTIDE SEQUENCE [LARGE SCALE GENOMIC DNA]</scope>
    <source>
        <strain evidence="2 3">PAB10Feb10-1</strain>
    </source>
</reference>
<dbReference type="RefSeq" id="WP_124144931.1">
    <property type="nucleotide sequence ID" value="NZ_CAWOKI010000052.1"/>
</dbReference>
<comment type="caution">
    <text evidence="2">The sequence shown here is derived from an EMBL/GenBank/DDBJ whole genome shotgun (WGS) entry which is preliminary data.</text>
</comment>
<dbReference type="EMBL" id="RCBY01000028">
    <property type="protein sequence ID" value="RQH49057.1"/>
    <property type="molecule type" value="Genomic_DNA"/>
</dbReference>
<dbReference type="GO" id="GO:0005886">
    <property type="term" value="C:plasma membrane"/>
    <property type="evidence" value="ECO:0007669"/>
    <property type="project" value="TreeGrafter"/>
</dbReference>
<dbReference type="GO" id="GO:0016197">
    <property type="term" value="P:endosomal transport"/>
    <property type="evidence" value="ECO:0007669"/>
    <property type="project" value="TreeGrafter"/>
</dbReference>
<name>A0A3N6NR31_9CYAN</name>
<dbReference type="InterPro" id="IPR053202">
    <property type="entry name" value="EGF_Rcpt_Signaling_Reg"/>
</dbReference>
<sequence length="227" mass="26194">MRKSYALNQLDLKLASYLTWENGFFIEAGANDGISQSNTLYFEKYKNWQGVLIEAIPELAEKCRINRSKSAVENYALVPFNYGQDYIKMYYCNLMSFVDGAMKSEEEKKVHLKAGCQVQNINHSYEINVRVRTLTAILDKYGVENIDLFSLDVEGFELDVLQGIDFDKYQPKFMLIEVRYGDRKAIDSFLRPLYEPVTVLSNSINQTLPERSHQDILYKATSLMDNG</sequence>
<dbReference type="Proteomes" id="UP000269154">
    <property type="component" value="Unassembled WGS sequence"/>
</dbReference>
<dbReference type="SUPFAM" id="SSF53335">
    <property type="entry name" value="S-adenosyl-L-methionine-dependent methyltransferases"/>
    <property type="match status" value="1"/>
</dbReference>
<proteinExistence type="predicted"/>
<dbReference type="Pfam" id="PF05050">
    <property type="entry name" value="Methyltransf_21"/>
    <property type="match status" value="1"/>
</dbReference>
<protein>
    <submittedName>
        <fullName evidence="2">FkbM family methyltransferase</fullName>
    </submittedName>
</protein>
<dbReference type="Gene3D" id="3.40.50.150">
    <property type="entry name" value="Vaccinia Virus protein VP39"/>
    <property type="match status" value="1"/>
</dbReference>